<dbReference type="CDD" id="cd00995">
    <property type="entry name" value="PBP2_NikA_DppA_OppA_like"/>
    <property type="match status" value="1"/>
</dbReference>
<dbReference type="OrthoDB" id="239741at2"/>
<sequence>MKKIKIIILVLLIIITGVYTVNAENYGGDLKVKINKRPLNLNPIYSFNQTEKIINSQIFDKLLVLNNKGEIVNNLSKSWEINENSTVFSFILKKDVYFHPYKRDGKEIPLEQRKVTAEDWKWSFEYLANPENKSPNAEIFNKVLGYDDYRQQKEKEITGIRVIDDYQLEIELKKPYAPFIYNLVKEAAVVIPKQAVLNTDQNFALAPVGTGAFKLKEFLNNKIVLTENKNYWKNNYQKEKLPYLKKIDFYFNESNDLNSNYQDFDLYQLEEDQFTDYQHQKNIKNNYSFKKIVDNNIYFAAFNYKNNFDLNPNFKERNEKIKSILNKNEFIQNLNLNNFSYLKNGSNDLKILNKINYQNQQLSKQELNINKKYLLEIAINNSKLNNKISQLIKKELKSNYIDLDINEYNWTKYLNILKDDLNGQLFIMTYNYNNKFNFITDNFYSESENNYFNYENRRLDNLIDYIKLTKNENKQDKAYEIIEEILLNDNPFIFILQSQDNYLITNQLLNQDIFENIYTRNNFELLYFK</sequence>
<dbReference type="STRING" id="1293054.HSACCH_00338"/>
<dbReference type="InterPro" id="IPR039424">
    <property type="entry name" value="SBP_5"/>
</dbReference>
<dbReference type="InterPro" id="IPR030678">
    <property type="entry name" value="Peptide/Ni-bd"/>
</dbReference>
<keyword evidence="3" id="KW-0732">Signal</keyword>
<dbReference type="PANTHER" id="PTHR30290">
    <property type="entry name" value="PERIPLASMIC BINDING COMPONENT OF ABC TRANSPORTER"/>
    <property type="match status" value="1"/>
</dbReference>
<dbReference type="SUPFAM" id="SSF53850">
    <property type="entry name" value="Periplasmic binding protein-like II"/>
    <property type="match status" value="1"/>
</dbReference>
<name>M5DYF8_9FIRM</name>
<dbReference type="Proteomes" id="UP000012063">
    <property type="component" value="Unassembled WGS sequence"/>
</dbReference>
<dbReference type="GO" id="GO:1904680">
    <property type="term" value="F:peptide transmembrane transporter activity"/>
    <property type="evidence" value="ECO:0007669"/>
    <property type="project" value="TreeGrafter"/>
</dbReference>
<evidence type="ECO:0000313" key="6">
    <source>
        <dbReference type="Proteomes" id="UP000012063"/>
    </source>
</evidence>
<evidence type="ECO:0000313" key="5">
    <source>
        <dbReference type="EMBL" id="CCU78016.1"/>
    </source>
</evidence>
<evidence type="ECO:0000256" key="1">
    <source>
        <dbReference type="ARBA" id="ARBA00005695"/>
    </source>
</evidence>
<evidence type="ECO:0000256" key="2">
    <source>
        <dbReference type="ARBA" id="ARBA00022448"/>
    </source>
</evidence>
<keyword evidence="6" id="KW-1185">Reference proteome</keyword>
<dbReference type="AlphaFoldDB" id="M5DYF8"/>
<dbReference type="GO" id="GO:0042597">
    <property type="term" value="C:periplasmic space"/>
    <property type="evidence" value="ECO:0007669"/>
    <property type="project" value="UniProtKB-ARBA"/>
</dbReference>
<dbReference type="PIRSF" id="PIRSF002741">
    <property type="entry name" value="MppA"/>
    <property type="match status" value="1"/>
</dbReference>
<dbReference type="Gene3D" id="3.40.190.10">
    <property type="entry name" value="Periplasmic binding protein-like II"/>
    <property type="match status" value="1"/>
</dbReference>
<comment type="similarity">
    <text evidence="1">Belongs to the bacterial solute-binding protein 5 family.</text>
</comment>
<dbReference type="EMBL" id="CAUI01000005">
    <property type="protein sequence ID" value="CCU78016.1"/>
    <property type="molecule type" value="Genomic_DNA"/>
</dbReference>
<dbReference type="GO" id="GO:0015833">
    <property type="term" value="P:peptide transport"/>
    <property type="evidence" value="ECO:0007669"/>
    <property type="project" value="TreeGrafter"/>
</dbReference>
<accession>M5DYF8</accession>
<protein>
    <submittedName>
        <fullName evidence="5">ABC peptide transporter, periplasmic binding protein</fullName>
    </submittedName>
</protein>
<organism evidence="5 6">
    <name type="scientific">Halanaerobium saccharolyticum subsp. saccharolyticum DSM 6643</name>
    <dbReference type="NCBI Taxonomy" id="1293054"/>
    <lineage>
        <taxon>Bacteria</taxon>
        <taxon>Bacillati</taxon>
        <taxon>Bacillota</taxon>
        <taxon>Clostridia</taxon>
        <taxon>Halanaerobiales</taxon>
        <taxon>Halanaerobiaceae</taxon>
        <taxon>Halanaerobium</taxon>
    </lineage>
</organism>
<evidence type="ECO:0000259" key="4">
    <source>
        <dbReference type="Pfam" id="PF00496"/>
    </source>
</evidence>
<dbReference type="InParanoid" id="M5DYF8"/>
<keyword evidence="2" id="KW-0813">Transport</keyword>
<reference evidence="6" key="1">
    <citation type="journal article" date="2013" name="Genome Announc.">
        <title>Genome Sequence of Halanaerobium saccharolyticum subsp. saccharolyticum Strain DSM 6643T, a Halophilic Hydrogen-Producing Bacterium.</title>
        <authorList>
            <person name="Kivisto A."/>
            <person name="Larjo A."/>
            <person name="Ciranna A."/>
            <person name="Santala V."/>
            <person name="Roos C."/>
            <person name="Karp M."/>
        </authorList>
    </citation>
    <scope>NUCLEOTIDE SEQUENCE [LARGE SCALE GENOMIC DNA]</scope>
    <source>
        <strain evidence="6">DSM 6643</strain>
    </source>
</reference>
<feature type="domain" description="Solute-binding protein family 5" evidence="4">
    <location>
        <begin position="70"/>
        <end position="439"/>
    </location>
</feature>
<evidence type="ECO:0000256" key="3">
    <source>
        <dbReference type="ARBA" id="ARBA00022729"/>
    </source>
</evidence>
<dbReference type="eggNOG" id="COG0747">
    <property type="taxonomic scope" value="Bacteria"/>
</dbReference>
<proteinExistence type="inferred from homology"/>
<dbReference type="GO" id="GO:0043190">
    <property type="term" value="C:ATP-binding cassette (ABC) transporter complex"/>
    <property type="evidence" value="ECO:0007669"/>
    <property type="project" value="InterPro"/>
</dbReference>
<dbReference type="InterPro" id="IPR000914">
    <property type="entry name" value="SBP_5_dom"/>
</dbReference>
<comment type="caution">
    <text evidence="5">The sequence shown here is derived from an EMBL/GenBank/DDBJ whole genome shotgun (WGS) entry which is preliminary data.</text>
</comment>
<dbReference type="Pfam" id="PF00496">
    <property type="entry name" value="SBP_bac_5"/>
    <property type="match status" value="1"/>
</dbReference>
<dbReference type="Gene3D" id="3.10.105.10">
    <property type="entry name" value="Dipeptide-binding Protein, Domain 3"/>
    <property type="match status" value="1"/>
</dbReference>
<gene>
    <name evidence="5" type="ORF">HSACCH_00338</name>
</gene>
<dbReference type="PANTHER" id="PTHR30290:SF9">
    <property type="entry name" value="OLIGOPEPTIDE-BINDING PROTEIN APPA"/>
    <property type="match status" value="1"/>
</dbReference>
<dbReference type="RefSeq" id="WP_005487369.1">
    <property type="nucleotide sequence ID" value="NZ_CAUI01000005.1"/>
</dbReference>